<accession>A0A4R7KRD9</accession>
<dbReference type="OrthoDB" id="9845249at2"/>
<reference evidence="1 2" key="1">
    <citation type="submission" date="2019-03" db="EMBL/GenBank/DDBJ databases">
        <title>Genomic Encyclopedia of Type Strains, Phase IV (KMG-IV): sequencing the most valuable type-strain genomes for metagenomic binning, comparative biology and taxonomic classification.</title>
        <authorList>
            <person name="Goeker M."/>
        </authorList>
    </citation>
    <scope>NUCLEOTIDE SEQUENCE [LARGE SCALE GENOMIC DNA]</scope>
    <source>
        <strain evidence="1 2">DSM 24455</strain>
    </source>
</reference>
<dbReference type="EMBL" id="SOAZ01000008">
    <property type="protein sequence ID" value="TDT61173.1"/>
    <property type="molecule type" value="Genomic_DNA"/>
</dbReference>
<dbReference type="InterPro" id="IPR011990">
    <property type="entry name" value="TPR-like_helical_dom_sf"/>
</dbReference>
<dbReference type="AlphaFoldDB" id="A0A4R7KRD9"/>
<dbReference type="Proteomes" id="UP000295325">
    <property type="component" value="Unassembled WGS sequence"/>
</dbReference>
<keyword evidence="2" id="KW-1185">Reference proteome</keyword>
<evidence type="ECO:0008006" key="3">
    <source>
        <dbReference type="Google" id="ProtNLM"/>
    </source>
</evidence>
<sequence length="488" mass="57418">MSSEVLYKILDALENRHMYDAAIEACRAAGVDETIADYYRILKGENISVDINSIDERYREKLEYILCLKDGKNNDLKLILVEEDAKNKDILDKAFESFNRGRYQDAEKYFKAACKCFHGDKKVFALTYVCLCQYRMEEYVLALKTINEAVDIQPWNDNLKKIREGIIDRLSGIESKNKFIEDYYSRGTIVGEILRHSMELYQKIDNIEIKNKNLFKRITEFIAQARRLFDDEKRVLEQDLENINSYIINGERQLNLYIEDKKAKKFASRIEKYGLPDEVEKVVKVAETLHIKASQESDIDYSHIVFLYSKGIEMLCRHKLIPYFNRHRKDMPVINERSDYNKIGINTFDVGGLIRYKFKNYFDIQCSPYLMEINKNNILRKEFKGKEHVMPWDKLKFISHCIKTGKDPIDGSKSAGMLLLFYGTYNNYLGLEYDNLQINELIVLAGNLIRLQNERNALIHSKILDDREWIDNIRKLCFDCIEKLCNIK</sequence>
<evidence type="ECO:0000313" key="1">
    <source>
        <dbReference type="EMBL" id="TDT61173.1"/>
    </source>
</evidence>
<name>A0A4R7KRD9_9CLOT</name>
<dbReference type="SUPFAM" id="SSF48452">
    <property type="entry name" value="TPR-like"/>
    <property type="match status" value="1"/>
</dbReference>
<protein>
    <recommendedName>
        <fullName evidence="3">Tetratricopeptide repeat protein</fullName>
    </recommendedName>
</protein>
<organism evidence="1 2">
    <name type="scientific">Fonticella tunisiensis</name>
    <dbReference type="NCBI Taxonomy" id="1096341"/>
    <lineage>
        <taxon>Bacteria</taxon>
        <taxon>Bacillati</taxon>
        <taxon>Bacillota</taxon>
        <taxon>Clostridia</taxon>
        <taxon>Eubacteriales</taxon>
        <taxon>Clostridiaceae</taxon>
        <taxon>Fonticella</taxon>
    </lineage>
</organism>
<evidence type="ECO:0000313" key="2">
    <source>
        <dbReference type="Proteomes" id="UP000295325"/>
    </source>
</evidence>
<gene>
    <name evidence="1" type="ORF">EDD71_10871</name>
</gene>
<dbReference type="Gene3D" id="1.25.40.10">
    <property type="entry name" value="Tetratricopeptide repeat domain"/>
    <property type="match status" value="1"/>
</dbReference>
<dbReference type="RefSeq" id="WP_133627914.1">
    <property type="nucleotide sequence ID" value="NZ_SOAZ01000008.1"/>
</dbReference>
<proteinExistence type="predicted"/>
<comment type="caution">
    <text evidence="1">The sequence shown here is derived from an EMBL/GenBank/DDBJ whole genome shotgun (WGS) entry which is preliminary data.</text>
</comment>